<feature type="binding site" evidence="8">
    <location>
        <position position="6"/>
    </location>
    <ligand>
        <name>Mg(2+)</name>
        <dbReference type="ChEBI" id="CHEBI:18420"/>
    </ligand>
</feature>
<organism evidence="10 11">
    <name type="scientific">Terriglobus saanensis (strain ATCC BAA-1853 / DSM 23119 / SP1PR4)</name>
    <dbReference type="NCBI Taxonomy" id="401053"/>
    <lineage>
        <taxon>Bacteria</taxon>
        <taxon>Pseudomonadati</taxon>
        <taxon>Acidobacteriota</taxon>
        <taxon>Terriglobia</taxon>
        <taxon>Terriglobales</taxon>
        <taxon>Acidobacteriaceae</taxon>
        <taxon>Terriglobus</taxon>
    </lineage>
</organism>
<dbReference type="SUPFAM" id="SSF88723">
    <property type="entry name" value="PIN domain-like"/>
    <property type="match status" value="1"/>
</dbReference>
<evidence type="ECO:0000256" key="2">
    <source>
        <dbReference type="ARBA" id="ARBA00022649"/>
    </source>
</evidence>
<keyword evidence="8" id="KW-0800">Toxin</keyword>
<evidence type="ECO:0000256" key="4">
    <source>
        <dbReference type="ARBA" id="ARBA00022723"/>
    </source>
</evidence>
<dbReference type="HOGENOM" id="CLU_118482_3_2_0"/>
<comment type="cofactor">
    <cofactor evidence="1 8">
        <name>Mg(2+)</name>
        <dbReference type="ChEBI" id="CHEBI:18420"/>
    </cofactor>
</comment>
<dbReference type="PANTHER" id="PTHR33653:SF1">
    <property type="entry name" value="RIBONUCLEASE VAPC2"/>
    <property type="match status" value="1"/>
</dbReference>
<proteinExistence type="inferred from homology"/>
<name>E8V4K7_TERSS</name>
<reference evidence="10 11" key="1">
    <citation type="journal article" date="2012" name="Stand. Genomic Sci.">
        <title>Complete genome sequence of Terriglobus saanensis type strain SP1PR4(T), an Acidobacteria from tundra soil.</title>
        <authorList>
            <person name="Rawat S.R."/>
            <person name="Mannisto M.K."/>
            <person name="Starovoytov V."/>
            <person name="Goodwin L."/>
            <person name="Nolan M."/>
            <person name="Hauser L."/>
            <person name="Land M."/>
            <person name="Davenport K.W."/>
            <person name="Woyke T."/>
            <person name="Haggblom M.M."/>
        </authorList>
    </citation>
    <scope>NUCLEOTIDE SEQUENCE</scope>
    <source>
        <strain evidence="11">ATCC BAA-1853 / DSM 23119 / SP1PR4</strain>
    </source>
</reference>
<dbReference type="GO" id="GO:0090729">
    <property type="term" value="F:toxin activity"/>
    <property type="evidence" value="ECO:0007669"/>
    <property type="project" value="UniProtKB-KW"/>
</dbReference>
<dbReference type="EC" id="3.1.-.-" evidence="8"/>
<evidence type="ECO:0000256" key="7">
    <source>
        <dbReference type="ARBA" id="ARBA00038093"/>
    </source>
</evidence>
<dbReference type="EMBL" id="CP002467">
    <property type="protein sequence ID" value="ADV84831.1"/>
    <property type="molecule type" value="Genomic_DNA"/>
</dbReference>
<dbReference type="InterPro" id="IPR002716">
    <property type="entry name" value="PIN_dom"/>
</dbReference>
<feature type="domain" description="PIN" evidence="9">
    <location>
        <begin position="4"/>
        <end position="124"/>
    </location>
</feature>
<dbReference type="Gene3D" id="3.40.50.1010">
    <property type="entry name" value="5'-nuclease"/>
    <property type="match status" value="1"/>
</dbReference>
<dbReference type="KEGG" id="tsa:AciPR4_4083"/>
<dbReference type="RefSeq" id="WP_013570561.1">
    <property type="nucleotide sequence ID" value="NC_014963.1"/>
</dbReference>
<protein>
    <recommendedName>
        <fullName evidence="8">Ribonuclease VapC</fullName>
        <shortName evidence="8">RNase VapC</shortName>
        <ecNumber evidence="8">3.1.-.-</ecNumber>
    </recommendedName>
    <alternativeName>
        <fullName evidence="8">Toxin VapC</fullName>
    </alternativeName>
</protein>
<gene>
    <name evidence="8" type="primary">vapC</name>
    <name evidence="10" type="ordered locus">AciPR4_4083</name>
</gene>
<keyword evidence="5 8" id="KW-0378">Hydrolase</keyword>
<sequence>MGLIVDTSVLIRAERAEVTLVDLLFRIGEAAESGSLFLSAITILELVHGVARARTEVQRNRRENFLKSVESSAGIYPVESSIARRAGLLNGELRGRGFTIVLADSIIASTALIYGHGVLTHNVRHFTLVPELRVVEAGL</sequence>
<dbReference type="Pfam" id="PF01850">
    <property type="entry name" value="PIN"/>
    <property type="match status" value="1"/>
</dbReference>
<dbReference type="GO" id="GO:0016787">
    <property type="term" value="F:hydrolase activity"/>
    <property type="evidence" value="ECO:0007669"/>
    <property type="project" value="UniProtKB-KW"/>
</dbReference>
<evidence type="ECO:0000313" key="11">
    <source>
        <dbReference type="Proteomes" id="UP000006844"/>
    </source>
</evidence>
<dbReference type="GO" id="GO:0000287">
    <property type="term" value="F:magnesium ion binding"/>
    <property type="evidence" value="ECO:0007669"/>
    <property type="project" value="UniProtKB-UniRule"/>
</dbReference>
<evidence type="ECO:0000256" key="6">
    <source>
        <dbReference type="ARBA" id="ARBA00022842"/>
    </source>
</evidence>
<evidence type="ECO:0000313" key="10">
    <source>
        <dbReference type="EMBL" id="ADV84831.1"/>
    </source>
</evidence>
<accession>E8V4K7</accession>
<dbReference type="InterPro" id="IPR029060">
    <property type="entry name" value="PIN-like_dom_sf"/>
</dbReference>
<evidence type="ECO:0000256" key="8">
    <source>
        <dbReference type="HAMAP-Rule" id="MF_00265"/>
    </source>
</evidence>
<dbReference type="eggNOG" id="COG1487">
    <property type="taxonomic scope" value="Bacteria"/>
</dbReference>
<dbReference type="Proteomes" id="UP000006844">
    <property type="component" value="Chromosome"/>
</dbReference>
<dbReference type="InterPro" id="IPR022907">
    <property type="entry name" value="VapC_family"/>
</dbReference>
<keyword evidence="11" id="KW-1185">Reference proteome</keyword>
<dbReference type="InterPro" id="IPR050556">
    <property type="entry name" value="Type_II_TA_system_RNase"/>
</dbReference>
<keyword evidence="4 8" id="KW-0479">Metal-binding</keyword>
<comment type="function">
    <text evidence="8">Toxic component of a toxin-antitoxin (TA) system. An RNase.</text>
</comment>
<dbReference type="HAMAP" id="MF_00265">
    <property type="entry name" value="VapC_Nob1"/>
    <property type="match status" value="1"/>
</dbReference>
<evidence type="ECO:0000256" key="5">
    <source>
        <dbReference type="ARBA" id="ARBA00022801"/>
    </source>
</evidence>
<dbReference type="AlphaFoldDB" id="E8V4K7"/>
<dbReference type="STRING" id="401053.AciPR4_4083"/>
<dbReference type="PANTHER" id="PTHR33653">
    <property type="entry name" value="RIBONUCLEASE VAPC2"/>
    <property type="match status" value="1"/>
</dbReference>
<feature type="binding site" evidence="8">
    <location>
        <position position="104"/>
    </location>
    <ligand>
        <name>Mg(2+)</name>
        <dbReference type="ChEBI" id="CHEBI:18420"/>
    </ligand>
</feature>
<dbReference type="GO" id="GO:0004540">
    <property type="term" value="F:RNA nuclease activity"/>
    <property type="evidence" value="ECO:0007669"/>
    <property type="project" value="InterPro"/>
</dbReference>
<evidence type="ECO:0000256" key="1">
    <source>
        <dbReference type="ARBA" id="ARBA00001946"/>
    </source>
</evidence>
<evidence type="ECO:0000256" key="3">
    <source>
        <dbReference type="ARBA" id="ARBA00022722"/>
    </source>
</evidence>
<keyword evidence="6 8" id="KW-0460">Magnesium</keyword>
<evidence type="ECO:0000259" key="9">
    <source>
        <dbReference type="Pfam" id="PF01850"/>
    </source>
</evidence>
<keyword evidence="3 8" id="KW-0540">Nuclease</keyword>
<keyword evidence="2 8" id="KW-1277">Toxin-antitoxin system</keyword>
<comment type="similarity">
    <text evidence="7 8">Belongs to the PINc/VapC protein family.</text>
</comment>
<dbReference type="OrthoDB" id="120859at2"/>